<organism evidence="2 3">
    <name type="scientific">Ideonella azotifigens</name>
    <dbReference type="NCBI Taxonomy" id="513160"/>
    <lineage>
        <taxon>Bacteria</taxon>
        <taxon>Pseudomonadati</taxon>
        <taxon>Pseudomonadota</taxon>
        <taxon>Betaproteobacteria</taxon>
        <taxon>Burkholderiales</taxon>
        <taxon>Sphaerotilaceae</taxon>
        <taxon>Ideonella</taxon>
    </lineage>
</organism>
<dbReference type="SMART" id="SM00834">
    <property type="entry name" value="CxxC_CXXC_SSSS"/>
    <property type="match status" value="1"/>
</dbReference>
<name>A0ABN1JVG2_9BURK</name>
<sequence>MPLYDYHCPACLAEFEVLVRAGTVPTCPHCGATTLERAVSRIAPAGKIEAIRMSNRRQAAREGHFSHLSTAERNKLLKLK</sequence>
<dbReference type="Proteomes" id="UP001500279">
    <property type="component" value="Unassembled WGS sequence"/>
</dbReference>
<feature type="domain" description="Putative regulatory protein FmdB zinc ribbon" evidence="1">
    <location>
        <begin position="1"/>
        <end position="40"/>
    </location>
</feature>
<dbReference type="EMBL" id="BAAAEW010000007">
    <property type="protein sequence ID" value="GAA0747445.1"/>
    <property type="molecule type" value="Genomic_DNA"/>
</dbReference>
<keyword evidence="3" id="KW-1185">Reference proteome</keyword>
<gene>
    <name evidence="2" type="ORF">GCM10009107_15950</name>
</gene>
<dbReference type="NCBIfam" id="TIGR02605">
    <property type="entry name" value="CxxC_CxxC_SSSS"/>
    <property type="match status" value="1"/>
</dbReference>
<dbReference type="InterPro" id="IPR036283">
    <property type="entry name" value="NOB1_Zf-like_sf"/>
</dbReference>
<evidence type="ECO:0000313" key="2">
    <source>
        <dbReference type="EMBL" id="GAA0747445.1"/>
    </source>
</evidence>
<dbReference type="Pfam" id="PF09723">
    <property type="entry name" value="Zn_ribbon_8"/>
    <property type="match status" value="1"/>
</dbReference>
<evidence type="ECO:0000259" key="1">
    <source>
        <dbReference type="SMART" id="SM00834"/>
    </source>
</evidence>
<reference evidence="2 3" key="1">
    <citation type="journal article" date="2019" name="Int. J. Syst. Evol. Microbiol.">
        <title>The Global Catalogue of Microorganisms (GCM) 10K type strain sequencing project: providing services to taxonomists for standard genome sequencing and annotation.</title>
        <authorList>
            <consortium name="The Broad Institute Genomics Platform"/>
            <consortium name="The Broad Institute Genome Sequencing Center for Infectious Disease"/>
            <person name="Wu L."/>
            <person name="Ma J."/>
        </authorList>
    </citation>
    <scope>NUCLEOTIDE SEQUENCE [LARGE SCALE GENOMIC DNA]</scope>
    <source>
        <strain evidence="2 3">JCM 15503</strain>
    </source>
</reference>
<evidence type="ECO:0000313" key="3">
    <source>
        <dbReference type="Proteomes" id="UP001500279"/>
    </source>
</evidence>
<dbReference type="RefSeq" id="WP_141285899.1">
    <property type="nucleotide sequence ID" value="NZ_BAAAEW010000007.1"/>
</dbReference>
<accession>A0ABN1JVG2</accession>
<comment type="caution">
    <text evidence="2">The sequence shown here is derived from an EMBL/GenBank/DDBJ whole genome shotgun (WGS) entry which is preliminary data.</text>
</comment>
<proteinExistence type="predicted"/>
<protein>
    <submittedName>
        <fullName evidence="2">Zinc ribbon domain-containing protein</fullName>
    </submittedName>
</protein>
<dbReference type="SUPFAM" id="SSF144206">
    <property type="entry name" value="NOB1 zinc finger-like"/>
    <property type="match status" value="1"/>
</dbReference>
<dbReference type="InterPro" id="IPR013429">
    <property type="entry name" value="Regulatory_FmdB_Zinc_ribbon"/>
</dbReference>